<organism evidence="3 4">
    <name type="scientific">Tortispora caseinolytica NRRL Y-17796</name>
    <dbReference type="NCBI Taxonomy" id="767744"/>
    <lineage>
        <taxon>Eukaryota</taxon>
        <taxon>Fungi</taxon>
        <taxon>Dikarya</taxon>
        <taxon>Ascomycota</taxon>
        <taxon>Saccharomycotina</taxon>
        <taxon>Trigonopsidomycetes</taxon>
        <taxon>Trigonopsidales</taxon>
        <taxon>Trigonopsidaceae</taxon>
        <taxon>Tortispora</taxon>
    </lineage>
</organism>
<accession>A0A1E4TCQ5</accession>
<dbReference type="Proteomes" id="UP000095023">
    <property type="component" value="Unassembled WGS sequence"/>
</dbReference>
<proteinExistence type="predicted"/>
<keyword evidence="4" id="KW-1185">Reference proteome</keyword>
<evidence type="ECO:0000256" key="1">
    <source>
        <dbReference type="SAM" id="MobiDB-lite"/>
    </source>
</evidence>
<dbReference type="AlphaFoldDB" id="A0A1E4TCQ5"/>
<evidence type="ECO:0000313" key="4">
    <source>
        <dbReference type="Proteomes" id="UP000095023"/>
    </source>
</evidence>
<protein>
    <submittedName>
        <fullName evidence="3">Uncharacterized protein</fullName>
    </submittedName>
</protein>
<gene>
    <name evidence="3" type="ORF">CANCADRAFT_140312</name>
</gene>
<sequence>MKLSPMIWVIVTLLPLAKSHGDDLWDFPDDHDDHDDHDCHDHHDHHPPECHEHHHHRKRTRICWPRNAFLRPTEGGYDEFFRVHRQNCYGHYFVTDRIADIWVTPSCTEWLEPGLPEAKCNEKHGCGHAESGWGSCHGGHHGGSHGGCGCGGGGGYLMDPHNITSEFPDFEPGSGKFKEKRSDDYEFLDQEERNRKSWYEGLGNNIKSGVFRRGPEPLLHHHDECHHHHMDDDDDLGHNYKGTYRLQDCPSQSAPLLPDRNVYECWDTDVDVLIIGI</sequence>
<evidence type="ECO:0000256" key="2">
    <source>
        <dbReference type="SAM" id="SignalP"/>
    </source>
</evidence>
<feature type="region of interest" description="Disordered" evidence="1">
    <location>
        <begin position="163"/>
        <end position="183"/>
    </location>
</feature>
<feature type="chain" id="PRO_5009163136" evidence="2">
    <location>
        <begin position="22"/>
        <end position="277"/>
    </location>
</feature>
<name>A0A1E4TCQ5_9ASCO</name>
<dbReference type="EMBL" id="KV453843">
    <property type="protein sequence ID" value="ODV89529.1"/>
    <property type="molecule type" value="Genomic_DNA"/>
</dbReference>
<keyword evidence="2" id="KW-0732">Signal</keyword>
<feature type="signal peptide" evidence="2">
    <location>
        <begin position="1"/>
        <end position="21"/>
    </location>
</feature>
<reference evidence="4" key="1">
    <citation type="submission" date="2016-02" db="EMBL/GenBank/DDBJ databases">
        <title>Comparative genomics of biotechnologically important yeasts.</title>
        <authorList>
            <consortium name="DOE Joint Genome Institute"/>
            <person name="Riley R."/>
            <person name="Haridas S."/>
            <person name="Wolfe K.H."/>
            <person name="Lopes M.R."/>
            <person name="Hittinger C.T."/>
            <person name="Goker M."/>
            <person name="Salamov A."/>
            <person name="Wisecaver J."/>
            <person name="Long T.M."/>
            <person name="Aerts A.L."/>
            <person name="Barry K."/>
            <person name="Choi C."/>
            <person name="Clum A."/>
            <person name="Coughlan A.Y."/>
            <person name="Deshpande S."/>
            <person name="Douglass A.P."/>
            <person name="Hanson S.J."/>
            <person name="Klenk H.-P."/>
            <person name="Labutti K."/>
            <person name="Lapidus A."/>
            <person name="Lindquist E."/>
            <person name="Lipzen A."/>
            <person name="Meier-Kolthoff J.P."/>
            <person name="Ohm R.A."/>
            <person name="Otillar R.P."/>
            <person name="Pangilinan J."/>
            <person name="Peng Y."/>
            <person name="Rokas A."/>
            <person name="Rosa C.A."/>
            <person name="Scheuner C."/>
            <person name="Sibirny A.A."/>
            <person name="Slot J.C."/>
            <person name="Stielow J.B."/>
            <person name="Sun H."/>
            <person name="Kurtzman C.P."/>
            <person name="Blackwell M."/>
            <person name="Jeffries T.W."/>
            <person name="Grigoriev I.V."/>
        </authorList>
    </citation>
    <scope>NUCLEOTIDE SEQUENCE [LARGE SCALE GENOMIC DNA]</scope>
    <source>
        <strain evidence="4">NRRL Y-17796</strain>
    </source>
</reference>
<evidence type="ECO:0000313" key="3">
    <source>
        <dbReference type="EMBL" id="ODV89529.1"/>
    </source>
</evidence>